<dbReference type="EMBL" id="JBGBPQ010000003">
    <property type="protein sequence ID" value="KAL1527248.1"/>
    <property type="molecule type" value="Genomic_DNA"/>
</dbReference>
<protein>
    <recommendedName>
        <fullName evidence="5">Dipeptidase</fullName>
    </recommendedName>
</protein>
<name>A0AB34K1W1_PRYPA</name>
<reference evidence="3 4" key="1">
    <citation type="journal article" date="2024" name="Science">
        <title>Giant polyketide synthase enzymes in the biosynthesis of giant marine polyether toxins.</title>
        <authorList>
            <person name="Fallon T.R."/>
            <person name="Shende V.V."/>
            <person name="Wierzbicki I.H."/>
            <person name="Pendleton A.L."/>
            <person name="Watervoot N.F."/>
            <person name="Auber R.P."/>
            <person name="Gonzalez D.J."/>
            <person name="Wisecaver J.H."/>
            <person name="Moore B.S."/>
        </authorList>
    </citation>
    <scope>NUCLEOTIDE SEQUENCE [LARGE SCALE GENOMIC DNA]</scope>
    <source>
        <strain evidence="3 4">12B1</strain>
    </source>
</reference>
<dbReference type="GO" id="GO:0016805">
    <property type="term" value="F:dipeptidase activity"/>
    <property type="evidence" value="ECO:0007669"/>
    <property type="project" value="InterPro"/>
</dbReference>
<dbReference type="GO" id="GO:0070004">
    <property type="term" value="F:cysteine-type exopeptidase activity"/>
    <property type="evidence" value="ECO:0007669"/>
    <property type="project" value="InterPro"/>
</dbReference>
<keyword evidence="4" id="KW-1185">Reference proteome</keyword>
<organism evidence="3 4">
    <name type="scientific">Prymnesium parvum</name>
    <name type="common">Toxic golden alga</name>
    <dbReference type="NCBI Taxonomy" id="97485"/>
    <lineage>
        <taxon>Eukaryota</taxon>
        <taxon>Haptista</taxon>
        <taxon>Haptophyta</taxon>
        <taxon>Prymnesiophyceae</taxon>
        <taxon>Prymnesiales</taxon>
        <taxon>Prymnesiaceae</taxon>
        <taxon>Prymnesium</taxon>
    </lineage>
</organism>
<gene>
    <name evidence="3" type="ORF">AB1Y20_015924</name>
</gene>
<evidence type="ECO:0000256" key="2">
    <source>
        <dbReference type="SAM" id="SignalP"/>
    </source>
</evidence>
<keyword evidence="2" id="KW-0732">Signal</keyword>
<evidence type="ECO:0000256" key="1">
    <source>
        <dbReference type="ARBA" id="ARBA00005705"/>
    </source>
</evidence>
<dbReference type="InterPro" id="IPR005322">
    <property type="entry name" value="Peptidase_C69"/>
</dbReference>
<feature type="signal peptide" evidence="2">
    <location>
        <begin position="1"/>
        <end position="23"/>
    </location>
</feature>
<accession>A0AB34K1W1</accession>
<dbReference type="GO" id="GO:0006508">
    <property type="term" value="P:proteolysis"/>
    <property type="evidence" value="ECO:0007669"/>
    <property type="project" value="InterPro"/>
</dbReference>
<comment type="caution">
    <text evidence="3">The sequence shown here is derived from an EMBL/GenBank/DDBJ whole genome shotgun (WGS) entry which is preliminary data.</text>
</comment>
<evidence type="ECO:0000313" key="3">
    <source>
        <dbReference type="EMBL" id="KAL1527248.1"/>
    </source>
</evidence>
<dbReference type="AlphaFoldDB" id="A0AB34K1W1"/>
<comment type="similarity">
    <text evidence="1">Belongs to the peptidase C69 family. Secernin subfamily.</text>
</comment>
<evidence type="ECO:0008006" key="5">
    <source>
        <dbReference type="Google" id="ProtNLM"/>
    </source>
</evidence>
<dbReference type="Proteomes" id="UP001515480">
    <property type="component" value="Unassembled WGS sequence"/>
</dbReference>
<proteinExistence type="inferred from homology"/>
<dbReference type="PANTHER" id="PTHR12994:SF17">
    <property type="entry name" value="LD30995P"/>
    <property type="match status" value="1"/>
</dbReference>
<dbReference type="PANTHER" id="PTHR12994">
    <property type="entry name" value="SECERNIN"/>
    <property type="match status" value="1"/>
</dbReference>
<sequence>MALLLCVRASLACTNILVSPGAAADGHAHITYNADDANLYGAVSHWPAATHANASTRPIFSWDLGIYLGEIPQPRRTFNVMGNANDQGLVIGETTHGGLEVLSNTGKTWRNGTVLDYGQLIWVTLQRARTAREAIHTMTELANTYGYASSMEGFSIADADEVWYMELIGKGSFGRGVVWVALKVPEGYVSAHANQARITRFQPCLPADCLAAPDVVSFAVAHGLYDGAAADFSFSDVYDPLTFGGARFCEARVWYIFSQIARADDFDAAYYLPYARGEDLTRRMPLFVRPRARLSRARLHELMAHHFEASWFDPSRDVGAGAEHSPYRWNGLSWEYAGGAYVNERVVGVQYTAWHFVATVRAASVPPPMRAVLWLGVDDHAYAPKVPLHGGAAALHPSYDDANCTGRAACREAHALRGGVAHFSWDSAWWLSSLVADQVYTRLDRAAPVVREARQRLDAELEADLAATDAAAAAAFAAGEEERARALLDAHAVSVGGKASAAWKALWEQLVVQFIDGRITKLDPANKVSGATKEAVQFTDAWKAKVVADTGEHYKEPSASLDHFPAHRRPIPKLKVKGVLG</sequence>
<feature type="chain" id="PRO_5044271524" description="Dipeptidase" evidence="2">
    <location>
        <begin position="24"/>
        <end position="581"/>
    </location>
</feature>
<dbReference type="Pfam" id="PF03577">
    <property type="entry name" value="Peptidase_C69"/>
    <property type="match status" value="1"/>
</dbReference>
<evidence type="ECO:0000313" key="4">
    <source>
        <dbReference type="Proteomes" id="UP001515480"/>
    </source>
</evidence>